<keyword evidence="3" id="KW-1185">Reference proteome</keyword>
<dbReference type="EMBL" id="CP036433">
    <property type="protein sequence ID" value="QDU94283.1"/>
    <property type="molecule type" value="Genomic_DNA"/>
</dbReference>
<protein>
    <recommendedName>
        <fullName evidence="1">2Fe-2S ferredoxin-type domain-containing protein</fullName>
    </recommendedName>
</protein>
<feature type="domain" description="2Fe-2S ferredoxin-type" evidence="1">
    <location>
        <begin position="2"/>
        <end position="119"/>
    </location>
</feature>
<dbReference type="RefSeq" id="WP_145052433.1">
    <property type="nucleotide sequence ID" value="NZ_CP036433.1"/>
</dbReference>
<gene>
    <name evidence="2" type="ORF">Pla8534_20720</name>
</gene>
<reference evidence="2 3" key="1">
    <citation type="submission" date="2019-02" db="EMBL/GenBank/DDBJ databases">
        <title>Deep-cultivation of Planctomycetes and their phenomic and genomic characterization uncovers novel biology.</title>
        <authorList>
            <person name="Wiegand S."/>
            <person name="Jogler M."/>
            <person name="Boedeker C."/>
            <person name="Pinto D."/>
            <person name="Vollmers J."/>
            <person name="Rivas-Marin E."/>
            <person name="Kohn T."/>
            <person name="Peeters S.H."/>
            <person name="Heuer A."/>
            <person name="Rast P."/>
            <person name="Oberbeckmann S."/>
            <person name="Bunk B."/>
            <person name="Jeske O."/>
            <person name="Meyerdierks A."/>
            <person name="Storesund J.E."/>
            <person name="Kallscheuer N."/>
            <person name="Luecker S."/>
            <person name="Lage O.M."/>
            <person name="Pohl T."/>
            <person name="Merkel B.J."/>
            <person name="Hornburger P."/>
            <person name="Mueller R.-W."/>
            <person name="Bruemmer F."/>
            <person name="Labrenz M."/>
            <person name="Spormann A.M."/>
            <person name="Op den Camp H."/>
            <person name="Overmann J."/>
            <person name="Amann R."/>
            <person name="Jetten M.S.M."/>
            <person name="Mascher T."/>
            <person name="Medema M.H."/>
            <person name="Devos D.P."/>
            <person name="Kaster A.-K."/>
            <person name="Ovreas L."/>
            <person name="Rohde M."/>
            <person name="Galperin M.Y."/>
            <person name="Jogler C."/>
        </authorList>
    </citation>
    <scope>NUCLEOTIDE SEQUENCE [LARGE SCALE GENOMIC DNA]</scope>
    <source>
        <strain evidence="2 3">Pla85_3_4</strain>
    </source>
</reference>
<evidence type="ECO:0000313" key="2">
    <source>
        <dbReference type="EMBL" id="QDU94283.1"/>
    </source>
</evidence>
<evidence type="ECO:0000313" key="3">
    <source>
        <dbReference type="Proteomes" id="UP000317648"/>
    </source>
</evidence>
<dbReference type="InterPro" id="IPR036010">
    <property type="entry name" value="2Fe-2S_ferredoxin-like_sf"/>
</dbReference>
<evidence type="ECO:0000259" key="1">
    <source>
        <dbReference type="PROSITE" id="PS51085"/>
    </source>
</evidence>
<proteinExistence type="predicted"/>
<organism evidence="2 3">
    <name type="scientific">Lignipirellula cremea</name>
    <dbReference type="NCBI Taxonomy" id="2528010"/>
    <lineage>
        <taxon>Bacteria</taxon>
        <taxon>Pseudomonadati</taxon>
        <taxon>Planctomycetota</taxon>
        <taxon>Planctomycetia</taxon>
        <taxon>Pirellulales</taxon>
        <taxon>Pirellulaceae</taxon>
        <taxon>Lignipirellula</taxon>
    </lineage>
</organism>
<name>A0A518DR20_9BACT</name>
<dbReference type="Gene3D" id="3.10.20.30">
    <property type="match status" value="1"/>
</dbReference>
<dbReference type="InterPro" id="IPR012675">
    <property type="entry name" value="Beta-grasp_dom_sf"/>
</dbReference>
<dbReference type="AlphaFoldDB" id="A0A518DR20"/>
<dbReference type="GO" id="GO:0051536">
    <property type="term" value="F:iron-sulfur cluster binding"/>
    <property type="evidence" value="ECO:0007669"/>
    <property type="project" value="InterPro"/>
</dbReference>
<dbReference type="OrthoDB" id="9807864at2"/>
<dbReference type="CDD" id="cd00207">
    <property type="entry name" value="fer2"/>
    <property type="match status" value="1"/>
</dbReference>
<dbReference type="KEGG" id="lcre:Pla8534_20720"/>
<sequence>MPIVKFINEKKEIEVPEGANLRKEALKAGVNLYQGINGWGASINKYVNCWGLGMCGSCHVLIKKGMENTNDMTMMENVRLKMTPDPIAMASYLGNEKEMRLACCCQVKGDIEVETGPETNLFGENFFS</sequence>
<accession>A0A518DR20</accession>
<dbReference type="InterPro" id="IPR001041">
    <property type="entry name" value="2Fe-2S_ferredoxin-type"/>
</dbReference>
<dbReference type="SUPFAM" id="SSF54292">
    <property type="entry name" value="2Fe-2S ferredoxin-like"/>
    <property type="match status" value="1"/>
</dbReference>
<dbReference type="Proteomes" id="UP000317648">
    <property type="component" value="Chromosome"/>
</dbReference>
<dbReference type="PROSITE" id="PS51085">
    <property type="entry name" value="2FE2S_FER_2"/>
    <property type="match status" value="1"/>
</dbReference>